<dbReference type="NCBIfam" id="TIGR04349">
    <property type="entry name" value="rSAM_QueE_gams"/>
    <property type="match status" value="1"/>
</dbReference>
<keyword evidence="8" id="KW-0671">Queuosine biosynthesis</keyword>
<dbReference type="InterPro" id="IPR027621">
    <property type="entry name" value="rSAM_QueE_gams"/>
</dbReference>
<feature type="binding site" evidence="8">
    <location>
        <position position="94"/>
    </location>
    <ligand>
        <name>Mg(2+)</name>
        <dbReference type="ChEBI" id="CHEBI:18420"/>
    </ligand>
</feature>
<comment type="caution">
    <text evidence="8">Lacks conserved residue(s) required for the propagation of feature annotation.</text>
</comment>
<keyword evidence="3 8" id="KW-0479">Metal-binding</keyword>
<keyword evidence="7 8" id="KW-0456">Lyase</keyword>
<accession>A0A450XCB8</accession>
<feature type="domain" description="Radical SAM core" evidence="9">
    <location>
        <begin position="72"/>
        <end position="278"/>
    </location>
</feature>
<evidence type="ECO:0000256" key="7">
    <source>
        <dbReference type="ARBA" id="ARBA00023239"/>
    </source>
</evidence>
<dbReference type="UniPathway" id="UPA00391"/>
<dbReference type="GO" id="GO:0000287">
    <property type="term" value="F:magnesium ion binding"/>
    <property type="evidence" value="ECO:0007669"/>
    <property type="project" value="UniProtKB-UniRule"/>
</dbReference>
<dbReference type="InterPro" id="IPR058240">
    <property type="entry name" value="rSAM_sf"/>
</dbReference>
<reference evidence="11" key="1">
    <citation type="submission" date="2019-02" db="EMBL/GenBank/DDBJ databases">
        <authorList>
            <person name="Gruber-Vodicka R. H."/>
            <person name="Seah K. B. B."/>
        </authorList>
    </citation>
    <scope>NUCLEOTIDE SEQUENCE</scope>
    <source>
        <strain evidence="10">BECK_S312</strain>
        <strain evidence="11">BECK_S426</strain>
    </source>
</reference>
<dbReference type="PANTHER" id="PTHR42836">
    <property type="entry name" value="7-CARBOXY-7-DEAZAGUANINE SYNTHASE"/>
    <property type="match status" value="1"/>
</dbReference>
<dbReference type="Pfam" id="PF04055">
    <property type="entry name" value="Radical_SAM"/>
    <property type="match status" value="1"/>
</dbReference>
<dbReference type="HAMAP" id="MF_00917">
    <property type="entry name" value="QueE"/>
    <property type="match status" value="1"/>
</dbReference>
<gene>
    <name evidence="8" type="primary">queE</name>
    <name evidence="10" type="ORF">BECKLPF1236A_GA0070988_1003816</name>
    <name evidence="11" type="ORF">BECKLPF1236C_GA0070990_1004015</name>
</gene>
<feature type="binding site" evidence="8">
    <location>
        <position position="92"/>
    </location>
    <ligand>
        <name>[4Fe-4S] cluster</name>
        <dbReference type="ChEBI" id="CHEBI:49883"/>
        <note>4Fe-4S-S-AdoMet</note>
    </ligand>
</feature>
<keyword evidence="6 8" id="KW-0411">Iron-sulfur</keyword>
<dbReference type="InterPro" id="IPR013785">
    <property type="entry name" value="Aldolase_TIM"/>
</dbReference>
<feature type="binding site" evidence="8">
    <location>
        <position position="124"/>
    </location>
    <ligand>
        <name>substrate</name>
    </ligand>
</feature>
<feature type="binding site" evidence="8">
    <location>
        <position position="126"/>
    </location>
    <ligand>
        <name>S-adenosyl-L-methionine</name>
        <dbReference type="ChEBI" id="CHEBI:59789"/>
    </ligand>
</feature>
<dbReference type="CDD" id="cd01335">
    <property type="entry name" value="Radical_SAM"/>
    <property type="match status" value="1"/>
</dbReference>
<keyword evidence="2 8" id="KW-0949">S-adenosyl-L-methionine</keyword>
<dbReference type="SFLD" id="SFLDS00029">
    <property type="entry name" value="Radical_SAM"/>
    <property type="match status" value="1"/>
</dbReference>
<evidence type="ECO:0000256" key="1">
    <source>
        <dbReference type="ARBA" id="ARBA00022485"/>
    </source>
</evidence>
<evidence type="ECO:0000256" key="6">
    <source>
        <dbReference type="ARBA" id="ARBA00023014"/>
    </source>
</evidence>
<dbReference type="Gene3D" id="3.20.20.70">
    <property type="entry name" value="Aldolase class I"/>
    <property type="match status" value="1"/>
</dbReference>
<comment type="pathway">
    <text evidence="8">Purine metabolism; 7-cyano-7-deazaguanine biosynthesis.</text>
</comment>
<keyword evidence="5 8" id="KW-0408">Iron</keyword>
<evidence type="ECO:0000256" key="2">
    <source>
        <dbReference type="ARBA" id="ARBA00022691"/>
    </source>
</evidence>
<feature type="binding site" evidence="8">
    <location>
        <begin position="91"/>
        <end position="93"/>
    </location>
    <ligand>
        <name>S-adenosyl-L-methionine</name>
        <dbReference type="ChEBI" id="CHEBI:59789"/>
    </ligand>
</feature>
<keyword evidence="1 8" id="KW-0004">4Fe-4S</keyword>
<dbReference type="GO" id="GO:1904047">
    <property type="term" value="F:S-adenosyl-L-methionine binding"/>
    <property type="evidence" value="ECO:0007669"/>
    <property type="project" value="UniProtKB-UniRule"/>
</dbReference>
<comment type="subunit">
    <text evidence="8">Homodimer.</text>
</comment>
<comment type="cofactor">
    <cofactor evidence="8">
        <name>S-adenosyl-L-methionine</name>
        <dbReference type="ChEBI" id="CHEBI:59789"/>
    </cofactor>
    <text evidence="8">Binds 1 S-adenosyl-L-methionine per subunit.</text>
</comment>
<feature type="binding site" evidence="8">
    <location>
        <position position="81"/>
    </location>
    <ligand>
        <name>substrate</name>
    </ligand>
</feature>
<dbReference type="EMBL" id="CAADFP010000040">
    <property type="protein sequence ID" value="VFK26917.1"/>
    <property type="molecule type" value="Genomic_DNA"/>
</dbReference>
<evidence type="ECO:0000313" key="10">
    <source>
        <dbReference type="EMBL" id="VFK10466.1"/>
    </source>
</evidence>
<dbReference type="PROSITE" id="PS51918">
    <property type="entry name" value="RADICAL_SAM"/>
    <property type="match status" value="1"/>
</dbReference>
<protein>
    <recommendedName>
        <fullName evidence="8">7-carboxy-7-deazaguanine synthase</fullName>
        <shortName evidence="8">CDG synthase</shortName>
        <ecNumber evidence="8">4.3.99.3</ecNumber>
    </recommendedName>
    <alternativeName>
        <fullName evidence="8">Queuosine biosynthesis protein QueE</fullName>
    </alternativeName>
</protein>
<evidence type="ECO:0000313" key="11">
    <source>
        <dbReference type="EMBL" id="VFK26917.1"/>
    </source>
</evidence>
<evidence type="ECO:0000256" key="3">
    <source>
        <dbReference type="ARBA" id="ARBA00022723"/>
    </source>
</evidence>
<comment type="cofactor">
    <cofactor evidence="8">
        <name>[4Fe-4S] cluster</name>
        <dbReference type="ChEBI" id="CHEBI:49883"/>
    </cofactor>
    <text evidence="8">Binds 1 [4Fe-4S] cluster. The cluster is coordinated with 3 cysteines and an exchangeable S-adenosyl-L-methionine.</text>
</comment>
<dbReference type="PANTHER" id="PTHR42836:SF1">
    <property type="entry name" value="7-CARBOXY-7-DEAZAGUANINE SYNTHASE"/>
    <property type="match status" value="1"/>
</dbReference>
<comment type="similarity">
    <text evidence="8">Belongs to the radical SAM superfamily. 7-carboxy-7-deazaguanine synthase family.</text>
</comment>
<dbReference type="AlphaFoldDB" id="A0A450XCB8"/>
<sequence>MVHWSVGLRQSLAENEYSLLTLFASNHAGPGNQNRNPIQFDKEQCLQSPPQSRKDLLLVTEIFYSLQGESRTMGYPTAFVRLTGCPLRCRYCDTRYAFHGGQPMSLDEILTTVQTYRSGFVTVTGGEPLMQAPCRALITRLCDAGHQVSLETSGVLPITAIDQRASIVMDLKTPGSGEVERNRYENLAQLSAKDQVKFVLQDRRDYEWAKAKLREFHIPERCEVLFLPVCNPVRHVVDSESEMADAKTLPARTLARWILADRLPVRMQIQLHKVLWGDAPGR</sequence>
<evidence type="ECO:0000256" key="8">
    <source>
        <dbReference type="HAMAP-Rule" id="MF_00917"/>
    </source>
</evidence>
<organism evidence="11">
    <name type="scientific">Candidatus Kentrum sp. LPFa</name>
    <dbReference type="NCBI Taxonomy" id="2126335"/>
    <lineage>
        <taxon>Bacteria</taxon>
        <taxon>Pseudomonadati</taxon>
        <taxon>Pseudomonadota</taxon>
        <taxon>Gammaproteobacteria</taxon>
        <taxon>Candidatus Kentrum</taxon>
    </lineage>
</organism>
<feature type="binding site" evidence="8">
    <location>
        <begin position="66"/>
        <end position="68"/>
    </location>
    <ligand>
        <name>substrate</name>
    </ligand>
</feature>
<comment type="cofactor">
    <cofactor evidence="8">
        <name>Mg(2+)</name>
        <dbReference type="ChEBI" id="CHEBI:18420"/>
    </cofactor>
</comment>
<name>A0A450XCB8_9GAMM</name>
<proteinExistence type="inferred from homology"/>
<keyword evidence="4 8" id="KW-0460">Magnesium</keyword>
<comment type="catalytic activity">
    <reaction evidence="8">
        <text>6-carboxy-5,6,7,8-tetrahydropterin + H(+) = 7-carboxy-7-carbaguanine + NH4(+)</text>
        <dbReference type="Rhea" id="RHEA:27974"/>
        <dbReference type="ChEBI" id="CHEBI:15378"/>
        <dbReference type="ChEBI" id="CHEBI:28938"/>
        <dbReference type="ChEBI" id="CHEBI:61032"/>
        <dbReference type="ChEBI" id="CHEBI:61036"/>
        <dbReference type="EC" id="4.3.99.3"/>
    </reaction>
</comment>
<evidence type="ECO:0000256" key="5">
    <source>
        <dbReference type="ARBA" id="ARBA00023004"/>
    </source>
</evidence>
<feature type="binding site" evidence="8">
    <location>
        <position position="85"/>
    </location>
    <ligand>
        <name>[4Fe-4S] cluster</name>
        <dbReference type="ChEBI" id="CHEBI:49883"/>
        <note>4Fe-4S-S-AdoMet</note>
    </ligand>
</feature>
<dbReference type="GO" id="GO:0008616">
    <property type="term" value="P:tRNA queuosine(34) biosynthetic process"/>
    <property type="evidence" value="ECO:0007669"/>
    <property type="project" value="UniProtKB-UniRule"/>
</dbReference>
<dbReference type="GO" id="GO:0051539">
    <property type="term" value="F:4 iron, 4 sulfur cluster binding"/>
    <property type="evidence" value="ECO:0007669"/>
    <property type="project" value="UniProtKB-UniRule"/>
</dbReference>
<dbReference type="EC" id="4.3.99.3" evidence="8"/>
<dbReference type="SUPFAM" id="SSF102114">
    <property type="entry name" value="Radical SAM enzymes"/>
    <property type="match status" value="1"/>
</dbReference>
<dbReference type="EMBL" id="CAADFM010000038">
    <property type="protein sequence ID" value="VFK10466.1"/>
    <property type="molecule type" value="Genomic_DNA"/>
</dbReference>
<dbReference type="InterPro" id="IPR007197">
    <property type="entry name" value="rSAM"/>
</dbReference>
<feature type="binding site" evidence="8">
    <location>
        <position position="89"/>
    </location>
    <ligand>
        <name>[4Fe-4S] cluster</name>
        <dbReference type="ChEBI" id="CHEBI:49883"/>
        <note>4Fe-4S-S-AdoMet</note>
    </ligand>
</feature>
<comment type="function">
    <text evidence="8">Catalyzes the complex heterocyclic radical-mediated conversion of 6-carboxy-5,6,7,8-tetrahydropterin (CPH4) to 7-carboxy-7-deazaguanine (CDG), a step common to the biosynthetic pathways of all 7-deazapurine-containing compounds.</text>
</comment>
<dbReference type="InterPro" id="IPR024924">
    <property type="entry name" value="7-CO-7-deazaguanine_synth-like"/>
</dbReference>
<evidence type="ECO:0000259" key="9">
    <source>
        <dbReference type="PROSITE" id="PS51918"/>
    </source>
</evidence>
<dbReference type="GO" id="GO:0016840">
    <property type="term" value="F:carbon-nitrogen lyase activity"/>
    <property type="evidence" value="ECO:0007669"/>
    <property type="project" value="UniProtKB-UniRule"/>
</dbReference>
<evidence type="ECO:0000256" key="4">
    <source>
        <dbReference type="ARBA" id="ARBA00022842"/>
    </source>
</evidence>